<dbReference type="GO" id="GO:0016281">
    <property type="term" value="C:eukaryotic translation initiation factor 4F complex"/>
    <property type="evidence" value="ECO:0007669"/>
    <property type="project" value="TreeGrafter"/>
</dbReference>
<sequence>MATEGSLKPGGGASLRPGGGGSGAGAGAVEPAGPQHNLHQTWTLWYNNTSKGGGGDEAWLGKLREVYTFSTVETFWCLYNNILPASRLSMQSDFSLFVKGIQPTWEDEANAKGGRWIITVPKGERHRSLDAWWLYSMLTCIGETLDDTGSEIAGVVVSIRKREDRVAVWTRNAANEELQMKIGHEIRRLVDVPINIPVKYQAHNDAIAAGGRAGKKCAYEA</sequence>
<dbReference type="SUPFAM" id="SSF55418">
    <property type="entry name" value="eIF4e-like"/>
    <property type="match status" value="1"/>
</dbReference>
<evidence type="ECO:0000256" key="5">
    <source>
        <dbReference type="ARBA" id="ARBA00022917"/>
    </source>
</evidence>
<feature type="region of interest" description="Disordered" evidence="7">
    <location>
        <begin position="1"/>
        <end position="34"/>
    </location>
</feature>
<evidence type="ECO:0000256" key="6">
    <source>
        <dbReference type="RuleBase" id="RU004374"/>
    </source>
</evidence>
<feature type="compositionally biased region" description="Gly residues" evidence="7">
    <location>
        <begin position="8"/>
        <end position="26"/>
    </location>
</feature>
<dbReference type="GO" id="GO:0003743">
    <property type="term" value="F:translation initiation factor activity"/>
    <property type="evidence" value="ECO:0007669"/>
    <property type="project" value="UniProtKB-KW"/>
</dbReference>
<dbReference type="InterPro" id="IPR001040">
    <property type="entry name" value="TIF_eIF_4E"/>
</dbReference>
<keyword evidence="2 6" id="KW-0396">Initiation factor</keyword>
<evidence type="ECO:0008006" key="9">
    <source>
        <dbReference type="Google" id="ProtNLM"/>
    </source>
</evidence>
<accession>A0A7S2CH22</accession>
<keyword evidence="4 6" id="KW-0694">RNA-binding</keyword>
<proteinExistence type="inferred from homology"/>
<dbReference type="PANTHER" id="PTHR11960">
    <property type="entry name" value="EUKARYOTIC TRANSLATION INITIATION FACTOR 4E RELATED"/>
    <property type="match status" value="1"/>
</dbReference>
<evidence type="ECO:0000313" key="8">
    <source>
        <dbReference type="EMBL" id="CAD9425690.1"/>
    </source>
</evidence>
<evidence type="ECO:0000256" key="3">
    <source>
        <dbReference type="ARBA" id="ARBA00022845"/>
    </source>
</evidence>
<protein>
    <recommendedName>
        <fullName evidence="9">EIF-4F 25 kDa subunit</fullName>
    </recommendedName>
</protein>
<dbReference type="PANTHER" id="PTHR11960:SF8">
    <property type="entry name" value="EUKARYOTIC TRANSLATION INITIATION FACTOR 4E1-RELATED"/>
    <property type="match status" value="1"/>
</dbReference>
<evidence type="ECO:0000256" key="1">
    <source>
        <dbReference type="ARBA" id="ARBA00009860"/>
    </source>
</evidence>
<dbReference type="AlphaFoldDB" id="A0A7S2CH22"/>
<keyword evidence="5 6" id="KW-0648">Protein biosynthesis</keyword>
<dbReference type="GO" id="GO:0006417">
    <property type="term" value="P:regulation of translation"/>
    <property type="evidence" value="ECO:0007669"/>
    <property type="project" value="UniProtKB-KW"/>
</dbReference>
<name>A0A7S2CH22_9STRA</name>
<keyword evidence="3" id="KW-0810">Translation regulation</keyword>
<reference evidence="8" key="1">
    <citation type="submission" date="2021-01" db="EMBL/GenBank/DDBJ databases">
        <authorList>
            <person name="Corre E."/>
            <person name="Pelletier E."/>
            <person name="Niang G."/>
            <person name="Scheremetjew M."/>
            <person name="Finn R."/>
            <person name="Kale V."/>
            <person name="Holt S."/>
            <person name="Cochrane G."/>
            <person name="Meng A."/>
            <person name="Brown T."/>
            <person name="Cohen L."/>
        </authorList>
    </citation>
    <scope>NUCLEOTIDE SEQUENCE</scope>
    <source>
        <strain evidence="8">RCC1693</strain>
    </source>
</reference>
<dbReference type="EMBL" id="HBGT01021102">
    <property type="protein sequence ID" value="CAD9425690.1"/>
    <property type="molecule type" value="Transcribed_RNA"/>
</dbReference>
<dbReference type="Pfam" id="PF01652">
    <property type="entry name" value="IF4E"/>
    <property type="match status" value="1"/>
</dbReference>
<evidence type="ECO:0000256" key="4">
    <source>
        <dbReference type="ARBA" id="ARBA00022884"/>
    </source>
</evidence>
<evidence type="ECO:0000256" key="7">
    <source>
        <dbReference type="SAM" id="MobiDB-lite"/>
    </source>
</evidence>
<comment type="similarity">
    <text evidence="1 6">Belongs to the eukaryotic initiation factor 4E family.</text>
</comment>
<organism evidence="8">
    <name type="scientific">Florenciella parvula</name>
    <dbReference type="NCBI Taxonomy" id="236787"/>
    <lineage>
        <taxon>Eukaryota</taxon>
        <taxon>Sar</taxon>
        <taxon>Stramenopiles</taxon>
        <taxon>Ochrophyta</taxon>
        <taxon>Dictyochophyceae</taxon>
        <taxon>Florenciellales</taxon>
        <taxon>Florenciella</taxon>
    </lineage>
</organism>
<dbReference type="InterPro" id="IPR023398">
    <property type="entry name" value="TIF_eIF4e-like"/>
</dbReference>
<evidence type="ECO:0000256" key="2">
    <source>
        <dbReference type="ARBA" id="ARBA00022540"/>
    </source>
</evidence>
<dbReference type="GO" id="GO:0000340">
    <property type="term" value="F:RNA 7-methylguanosine cap binding"/>
    <property type="evidence" value="ECO:0007669"/>
    <property type="project" value="TreeGrafter"/>
</dbReference>
<dbReference type="Gene3D" id="3.30.760.10">
    <property type="entry name" value="RNA Cap, Translation Initiation Factor Eif4e"/>
    <property type="match status" value="1"/>
</dbReference>
<gene>
    <name evidence="8" type="ORF">FPAR1323_LOCUS11084</name>
</gene>